<dbReference type="AlphaFoldDB" id="A0A8D8XI62"/>
<dbReference type="EMBL" id="HBUF01624532">
    <property type="protein sequence ID" value="CAG6781785.1"/>
    <property type="molecule type" value="Transcribed_RNA"/>
</dbReference>
<dbReference type="EMBL" id="HBUF01430815">
    <property type="protein sequence ID" value="CAG6741912.1"/>
    <property type="molecule type" value="Transcribed_RNA"/>
</dbReference>
<protein>
    <submittedName>
        <fullName evidence="1">Uncharacterized protein</fullName>
    </submittedName>
</protein>
<reference evidence="1" key="1">
    <citation type="submission" date="2021-05" db="EMBL/GenBank/DDBJ databases">
        <authorList>
            <person name="Alioto T."/>
            <person name="Alioto T."/>
            <person name="Gomez Garrido J."/>
        </authorList>
    </citation>
    <scope>NUCLEOTIDE SEQUENCE</scope>
</reference>
<organism evidence="1">
    <name type="scientific">Cacopsylla melanoneura</name>
    <dbReference type="NCBI Taxonomy" id="428564"/>
    <lineage>
        <taxon>Eukaryota</taxon>
        <taxon>Metazoa</taxon>
        <taxon>Ecdysozoa</taxon>
        <taxon>Arthropoda</taxon>
        <taxon>Hexapoda</taxon>
        <taxon>Insecta</taxon>
        <taxon>Pterygota</taxon>
        <taxon>Neoptera</taxon>
        <taxon>Paraneoptera</taxon>
        <taxon>Hemiptera</taxon>
        <taxon>Sternorrhyncha</taxon>
        <taxon>Psylloidea</taxon>
        <taxon>Psyllidae</taxon>
        <taxon>Psyllinae</taxon>
        <taxon>Cacopsylla</taxon>
    </lineage>
</organism>
<proteinExistence type="predicted"/>
<accession>A0A8D8XI62</accession>
<evidence type="ECO:0000313" key="1">
    <source>
        <dbReference type="EMBL" id="CAG6695450.1"/>
    </source>
</evidence>
<dbReference type="EMBL" id="HBUF01323510">
    <property type="protein sequence ID" value="CAG6695450.1"/>
    <property type="molecule type" value="Transcribed_RNA"/>
</dbReference>
<sequence>MQKSCADPNPSFQVNHLLFHQTLVSLSWVSLPQYLFSLHRSTTSLFPKKTMPSPRSCVDSGKLRKITLLFLPALKTSLVRNTSAKPFVEIMMVHILFVCPFEMKNFQLLEIIDPTPPTVY</sequence>
<name>A0A8D8XI62_9HEMI</name>